<organism evidence="1 2">
    <name type="scientific">Gossypium arboreum</name>
    <name type="common">Tree cotton</name>
    <name type="synonym">Gossypium nanking</name>
    <dbReference type="NCBI Taxonomy" id="29729"/>
    <lineage>
        <taxon>Eukaryota</taxon>
        <taxon>Viridiplantae</taxon>
        <taxon>Streptophyta</taxon>
        <taxon>Embryophyta</taxon>
        <taxon>Tracheophyta</taxon>
        <taxon>Spermatophyta</taxon>
        <taxon>Magnoliopsida</taxon>
        <taxon>eudicotyledons</taxon>
        <taxon>Gunneridae</taxon>
        <taxon>Pentapetalae</taxon>
        <taxon>rosids</taxon>
        <taxon>malvids</taxon>
        <taxon>Malvales</taxon>
        <taxon>Malvaceae</taxon>
        <taxon>Malvoideae</taxon>
        <taxon>Gossypium</taxon>
    </lineage>
</organism>
<reference evidence="1 2" key="1">
    <citation type="submission" date="2023-03" db="EMBL/GenBank/DDBJ databases">
        <title>WGS of Gossypium arboreum.</title>
        <authorList>
            <person name="Yu D."/>
        </authorList>
    </citation>
    <scope>NUCLEOTIDE SEQUENCE [LARGE SCALE GENOMIC DNA]</scope>
    <source>
        <tissue evidence="1">Leaf</tissue>
    </source>
</reference>
<proteinExistence type="predicted"/>
<name>A0ABR0MAJ9_GOSAR</name>
<protein>
    <submittedName>
        <fullName evidence="1">Uncharacterized protein</fullName>
    </submittedName>
</protein>
<comment type="caution">
    <text evidence="1">The sequence shown here is derived from an EMBL/GenBank/DDBJ whole genome shotgun (WGS) entry which is preliminary data.</text>
</comment>
<keyword evidence="2" id="KW-1185">Reference proteome</keyword>
<evidence type="ECO:0000313" key="2">
    <source>
        <dbReference type="Proteomes" id="UP001358586"/>
    </source>
</evidence>
<evidence type="ECO:0000313" key="1">
    <source>
        <dbReference type="EMBL" id="KAK5770218.1"/>
    </source>
</evidence>
<sequence length="78" mass="8900">MGRMIQASKDKVKSFEEVQFRYIFTEVNAAAYRIAQEGKRFESARSWIEEASLKVEELVASLGPFLGRGIKYISLPIN</sequence>
<accession>A0ABR0MAJ9</accession>
<dbReference type="EMBL" id="JARKNE010000013">
    <property type="protein sequence ID" value="KAK5770218.1"/>
    <property type="molecule type" value="Genomic_DNA"/>
</dbReference>
<gene>
    <name evidence="1" type="ORF">PVK06_046368</name>
</gene>
<dbReference type="Proteomes" id="UP001358586">
    <property type="component" value="Chromosome 13"/>
</dbReference>